<evidence type="ECO:0000256" key="1">
    <source>
        <dbReference type="SAM" id="MobiDB-lite"/>
    </source>
</evidence>
<dbReference type="Pfam" id="PF26403">
    <property type="entry name" value="DUF8101"/>
    <property type="match status" value="1"/>
</dbReference>
<dbReference type="InterPro" id="IPR058414">
    <property type="entry name" value="DUF8101"/>
</dbReference>
<accession>A0ABU2G3R2</accession>
<protein>
    <recommendedName>
        <fullName evidence="2">DUF8101 domain-containing protein</fullName>
    </recommendedName>
</protein>
<evidence type="ECO:0000313" key="3">
    <source>
        <dbReference type="EMBL" id="MDS0294803.1"/>
    </source>
</evidence>
<dbReference type="EMBL" id="JAMQOQ010000002">
    <property type="protein sequence ID" value="MDS0294803.1"/>
    <property type="molecule type" value="Genomic_DNA"/>
</dbReference>
<gene>
    <name evidence="3" type="ORF">NDI79_11545</name>
</gene>
<organism evidence="3 4">
    <name type="scientific">Halogeometricum luteum</name>
    <dbReference type="NCBI Taxonomy" id="2950537"/>
    <lineage>
        <taxon>Archaea</taxon>
        <taxon>Methanobacteriati</taxon>
        <taxon>Methanobacteriota</taxon>
        <taxon>Stenosarchaea group</taxon>
        <taxon>Halobacteria</taxon>
        <taxon>Halobacteriales</taxon>
        <taxon>Haloferacaceae</taxon>
        <taxon>Halogeometricum</taxon>
    </lineage>
</organism>
<proteinExistence type="predicted"/>
<evidence type="ECO:0000313" key="4">
    <source>
        <dbReference type="Proteomes" id="UP001254813"/>
    </source>
</evidence>
<feature type="compositionally biased region" description="Basic and acidic residues" evidence="1">
    <location>
        <begin position="7"/>
        <end position="30"/>
    </location>
</feature>
<dbReference type="RefSeq" id="WP_310928611.1">
    <property type="nucleotide sequence ID" value="NZ_JAMQOQ010000002.1"/>
</dbReference>
<dbReference type="Proteomes" id="UP001254813">
    <property type="component" value="Unassembled WGS sequence"/>
</dbReference>
<comment type="caution">
    <text evidence="3">The sequence shown here is derived from an EMBL/GenBank/DDBJ whole genome shotgun (WGS) entry which is preliminary data.</text>
</comment>
<evidence type="ECO:0000259" key="2">
    <source>
        <dbReference type="Pfam" id="PF26403"/>
    </source>
</evidence>
<reference evidence="3 4" key="1">
    <citation type="submission" date="2022-06" db="EMBL/GenBank/DDBJ databases">
        <title>Halogeometricum sp. a new haloarchaeum isolate from saline soil.</title>
        <authorList>
            <person name="Strakova D."/>
            <person name="Galisteo C."/>
            <person name="Sanchez-Porro C."/>
            <person name="Ventosa A."/>
        </authorList>
    </citation>
    <scope>NUCLEOTIDE SEQUENCE [LARGE SCALE GENOMIC DNA]</scope>
    <source>
        <strain evidence="4">S3BR25-2</strain>
    </source>
</reference>
<keyword evidence="4" id="KW-1185">Reference proteome</keyword>
<feature type="region of interest" description="Disordered" evidence="1">
    <location>
        <begin position="1"/>
        <end position="32"/>
    </location>
</feature>
<feature type="domain" description="DUF8101" evidence="2">
    <location>
        <begin position="1"/>
        <end position="86"/>
    </location>
</feature>
<name>A0ABU2G3R2_9EURY</name>
<sequence>MSDELPADVRENLSDLLDRGTDAARRRDEPAVEGVVDSVETLAHHEVADEETRAVLLHGCRRVAATRESEPLVAAAYFEAMRRVVDAEESEGSD</sequence>